<keyword evidence="1" id="KW-0472">Membrane</keyword>
<keyword evidence="1" id="KW-0812">Transmembrane</keyword>
<reference evidence="3" key="1">
    <citation type="submission" date="2023-10" db="EMBL/GenBank/DDBJ databases">
        <title>Genome assembly of Pristionchus species.</title>
        <authorList>
            <person name="Yoshida K."/>
            <person name="Sommer R.J."/>
        </authorList>
    </citation>
    <scope>NUCLEOTIDE SEQUENCE</scope>
    <source>
        <strain evidence="3">RS5133</strain>
    </source>
</reference>
<evidence type="ECO:0000313" key="3">
    <source>
        <dbReference type="EMBL" id="GMT20495.1"/>
    </source>
</evidence>
<evidence type="ECO:0000313" key="4">
    <source>
        <dbReference type="Proteomes" id="UP001432322"/>
    </source>
</evidence>
<evidence type="ECO:0008006" key="5">
    <source>
        <dbReference type="Google" id="ProtNLM"/>
    </source>
</evidence>
<dbReference type="EMBL" id="BTSY01000003">
    <property type="protein sequence ID" value="GMT20490.1"/>
    <property type="molecule type" value="Genomic_DNA"/>
</dbReference>
<feature type="transmembrane region" description="Helical" evidence="1">
    <location>
        <begin position="49"/>
        <end position="68"/>
    </location>
</feature>
<organism evidence="3 4">
    <name type="scientific">Pristionchus fissidentatus</name>
    <dbReference type="NCBI Taxonomy" id="1538716"/>
    <lineage>
        <taxon>Eukaryota</taxon>
        <taxon>Metazoa</taxon>
        <taxon>Ecdysozoa</taxon>
        <taxon>Nematoda</taxon>
        <taxon>Chromadorea</taxon>
        <taxon>Rhabditida</taxon>
        <taxon>Rhabditina</taxon>
        <taxon>Diplogasteromorpha</taxon>
        <taxon>Diplogasteroidea</taxon>
        <taxon>Neodiplogasteridae</taxon>
        <taxon>Pristionchus</taxon>
    </lineage>
</organism>
<sequence>SARISSISNLSLILGGLLYIFVTSSQQKNVKSVAASTKFRYYSEGETRMLCGFLLTSCVANLVLTGFFPSREVKGSVSSDNPQDKMSLCHQFRAVGAALVD</sequence>
<dbReference type="AlphaFoldDB" id="A0AAV5VLL3"/>
<feature type="transmembrane region" description="Helical" evidence="1">
    <location>
        <begin position="6"/>
        <end position="22"/>
    </location>
</feature>
<gene>
    <name evidence="2" type="ORF">PFISCL1PPCAC_11787</name>
    <name evidence="3" type="ORF">PFISCL1PPCAC_11792</name>
</gene>
<protein>
    <recommendedName>
        <fullName evidence="5">Membrane magnesium transporter</fullName>
    </recommendedName>
</protein>
<feature type="non-terminal residue" evidence="3">
    <location>
        <position position="101"/>
    </location>
</feature>
<comment type="caution">
    <text evidence="3">The sequence shown here is derived from an EMBL/GenBank/DDBJ whole genome shotgun (WGS) entry which is preliminary data.</text>
</comment>
<keyword evidence="1" id="KW-1133">Transmembrane helix</keyword>
<feature type="non-terminal residue" evidence="3">
    <location>
        <position position="1"/>
    </location>
</feature>
<dbReference type="EMBL" id="BTSY01000003">
    <property type="protein sequence ID" value="GMT20495.1"/>
    <property type="molecule type" value="Genomic_DNA"/>
</dbReference>
<evidence type="ECO:0000313" key="2">
    <source>
        <dbReference type="EMBL" id="GMT20490.1"/>
    </source>
</evidence>
<accession>A0AAV5VLL3</accession>
<dbReference type="Proteomes" id="UP001432322">
    <property type="component" value="Unassembled WGS sequence"/>
</dbReference>
<proteinExistence type="predicted"/>
<name>A0AAV5VLL3_9BILA</name>
<evidence type="ECO:0000256" key="1">
    <source>
        <dbReference type="SAM" id="Phobius"/>
    </source>
</evidence>
<keyword evidence="4" id="KW-1185">Reference proteome</keyword>